<sequence length="236" mass="27802">MEDNHIFNDLPLDVWLSIKDFLRPPDIENMFKTGSKIWTHIFKDTTWLEYALTFDNASPVLISHELSSFRPHKPLNQLYLALLVRDWTGDLRYERDKFFAALQDGWKWHKESFEISFPSGLVLNVRDVFVPAESISLPMHKIFLNKKGGVYSEYCYYTEKTIQALGPPDILAQAQQPRIGGLPRRDRKFEHPAYKGRMIKDGCYLILSREDQRKNCLIDPWKDDPDFLKRITFDYP</sequence>
<name>A0ABR4GZQ0_9EURO</name>
<proteinExistence type="predicted"/>
<organism evidence="1 2">
    <name type="scientific">Aspergillus granulosus</name>
    <dbReference type="NCBI Taxonomy" id="176169"/>
    <lineage>
        <taxon>Eukaryota</taxon>
        <taxon>Fungi</taxon>
        <taxon>Dikarya</taxon>
        <taxon>Ascomycota</taxon>
        <taxon>Pezizomycotina</taxon>
        <taxon>Eurotiomycetes</taxon>
        <taxon>Eurotiomycetidae</taxon>
        <taxon>Eurotiales</taxon>
        <taxon>Aspergillaceae</taxon>
        <taxon>Aspergillus</taxon>
        <taxon>Aspergillus subgen. Nidulantes</taxon>
    </lineage>
</organism>
<accession>A0ABR4GZQ0</accession>
<dbReference type="Proteomes" id="UP001610334">
    <property type="component" value="Unassembled WGS sequence"/>
</dbReference>
<gene>
    <name evidence="1" type="ORF">BJX63DRAFT_439252</name>
</gene>
<dbReference type="EMBL" id="JBFXLT010000107">
    <property type="protein sequence ID" value="KAL2808639.1"/>
    <property type="molecule type" value="Genomic_DNA"/>
</dbReference>
<evidence type="ECO:0000313" key="2">
    <source>
        <dbReference type="Proteomes" id="UP001610334"/>
    </source>
</evidence>
<evidence type="ECO:0008006" key="3">
    <source>
        <dbReference type="Google" id="ProtNLM"/>
    </source>
</evidence>
<keyword evidence="2" id="KW-1185">Reference proteome</keyword>
<evidence type="ECO:0000313" key="1">
    <source>
        <dbReference type="EMBL" id="KAL2808639.1"/>
    </source>
</evidence>
<comment type="caution">
    <text evidence="1">The sequence shown here is derived from an EMBL/GenBank/DDBJ whole genome shotgun (WGS) entry which is preliminary data.</text>
</comment>
<reference evidence="1 2" key="1">
    <citation type="submission" date="2024-07" db="EMBL/GenBank/DDBJ databases">
        <title>Section-level genome sequencing and comparative genomics of Aspergillus sections Usti and Cavernicolus.</title>
        <authorList>
            <consortium name="Lawrence Berkeley National Laboratory"/>
            <person name="Nybo J.L."/>
            <person name="Vesth T.C."/>
            <person name="Theobald S."/>
            <person name="Frisvad J.C."/>
            <person name="Larsen T.O."/>
            <person name="Kjaerboelling I."/>
            <person name="Rothschild-Mancinelli K."/>
            <person name="Lyhne E.K."/>
            <person name="Kogle M.E."/>
            <person name="Barry K."/>
            <person name="Clum A."/>
            <person name="Na H."/>
            <person name="Ledsgaard L."/>
            <person name="Lin J."/>
            <person name="Lipzen A."/>
            <person name="Kuo A."/>
            <person name="Riley R."/>
            <person name="Mondo S."/>
            <person name="Labutti K."/>
            <person name="Haridas S."/>
            <person name="Pangalinan J."/>
            <person name="Salamov A.A."/>
            <person name="Simmons B.A."/>
            <person name="Magnuson J.K."/>
            <person name="Chen J."/>
            <person name="Drula E."/>
            <person name="Henrissat B."/>
            <person name="Wiebenga A."/>
            <person name="Lubbers R.J."/>
            <person name="Gomes A.C."/>
            <person name="Makela M.R."/>
            <person name="Stajich J."/>
            <person name="Grigoriev I.V."/>
            <person name="Mortensen U.H."/>
            <person name="De Vries R.P."/>
            <person name="Baker S.E."/>
            <person name="Andersen M.R."/>
        </authorList>
    </citation>
    <scope>NUCLEOTIDE SEQUENCE [LARGE SCALE GENOMIC DNA]</scope>
    <source>
        <strain evidence="1 2">CBS 588.65</strain>
    </source>
</reference>
<protein>
    <recommendedName>
        <fullName evidence="3">F-box domain-containing protein</fullName>
    </recommendedName>
</protein>